<name>A0A1W1H9L3_9BACT</name>
<gene>
    <name evidence="1" type="ORF">MTBBW1_1680055</name>
</gene>
<proteinExistence type="predicted"/>
<sequence length="135" mass="15482">MIKIKDLEFTQNEIFDYLKITDKLKPALANLFQRKVAADNAKKMGMEVTDQELQGAFDSFRAAHGLNKAEDTEAWIKSKGVTLEALENHIETSIIIEHLKDKLEKEITMDALLSHDDTKNMVREMAFQIWLNGNM</sequence>
<accession>A0A1W1H9L3</accession>
<dbReference type="EMBL" id="FWEV01000077">
    <property type="protein sequence ID" value="SLM29143.1"/>
    <property type="molecule type" value="Genomic_DNA"/>
</dbReference>
<dbReference type="Gene3D" id="1.10.4030.10">
    <property type="entry name" value="Porin chaperone SurA, peptide-binding domain"/>
    <property type="match status" value="1"/>
</dbReference>
<dbReference type="OrthoDB" id="530022at2"/>
<dbReference type="RefSeq" id="WP_080805856.1">
    <property type="nucleotide sequence ID" value="NZ_LT828551.1"/>
</dbReference>
<evidence type="ECO:0000313" key="2">
    <source>
        <dbReference type="Proteomes" id="UP000191931"/>
    </source>
</evidence>
<dbReference type="InterPro" id="IPR027304">
    <property type="entry name" value="Trigger_fact/SurA_dom_sf"/>
</dbReference>
<keyword evidence="2" id="KW-1185">Reference proteome</keyword>
<evidence type="ECO:0000313" key="1">
    <source>
        <dbReference type="EMBL" id="SLM29143.1"/>
    </source>
</evidence>
<dbReference type="SUPFAM" id="SSF109998">
    <property type="entry name" value="Triger factor/SurA peptide-binding domain-like"/>
    <property type="match status" value="1"/>
</dbReference>
<dbReference type="STRING" id="1246637.MTBBW1_1680055"/>
<organism evidence="1 2">
    <name type="scientific">Desulfamplus magnetovallimortis</name>
    <dbReference type="NCBI Taxonomy" id="1246637"/>
    <lineage>
        <taxon>Bacteria</taxon>
        <taxon>Pseudomonadati</taxon>
        <taxon>Thermodesulfobacteriota</taxon>
        <taxon>Desulfobacteria</taxon>
        <taxon>Desulfobacterales</taxon>
        <taxon>Desulfobacteraceae</taxon>
        <taxon>Desulfamplus</taxon>
    </lineage>
</organism>
<reference evidence="1 2" key="1">
    <citation type="submission" date="2017-03" db="EMBL/GenBank/DDBJ databases">
        <authorList>
            <person name="Afonso C.L."/>
            <person name="Miller P.J."/>
            <person name="Scott M.A."/>
            <person name="Spackman E."/>
            <person name="Goraichik I."/>
            <person name="Dimitrov K.M."/>
            <person name="Suarez D.L."/>
            <person name="Swayne D.E."/>
        </authorList>
    </citation>
    <scope>NUCLEOTIDE SEQUENCE [LARGE SCALE GENOMIC DNA]</scope>
    <source>
        <strain evidence="1">PRJEB14757</strain>
    </source>
</reference>
<dbReference type="Proteomes" id="UP000191931">
    <property type="component" value="Unassembled WGS sequence"/>
</dbReference>
<dbReference type="AlphaFoldDB" id="A0A1W1H9L3"/>
<protein>
    <submittedName>
        <fullName evidence="1">Uncharacterized protein</fullName>
    </submittedName>
</protein>